<evidence type="ECO:0000256" key="1">
    <source>
        <dbReference type="SAM" id="MobiDB-lite"/>
    </source>
</evidence>
<feature type="region of interest" description="Disordered" evidence="1">
    <location>
        <begin position="297"/>
        <end position="323"/>
    </location>
</feature>
<sequence length="323" mass="35817">MQGDNPLSDSVIQKFAKTGGELCKNVFLLNKSGIITTANGLRIACLGGRYDPEIYASAEAPPGFSSPFFSSHTMERLLSNTLTTSTAKQSYKSLADIQSTASSSQLIDVLITNAWPAAITNISSTPLPSPELSSIGAHPLDDTIRRTKPRYHFAAGGGQPPMFWEREPFLWSDEDNRVSRFVSLGAFGGEPTSGKKQRWFYAFSIAPNSAAATPAPRPANATKNPFTEAQSFARPMKRPHESTAEGENYIFGNVRQPQKRTRVAATRVQMPPMRVERALYQRLSRTDEASRRIHMQDMQQPRASQAEGGLHMPRLRERRALYR</sequence>
<protein>
    <submittedName>
        <fullName evidence="2">Uncharacterized protein</fullName>
    </submittedName>
</protein>
<gene>
    <name evidence="2" type="ORF">DFH07DRAFT_555409</name>
</gene>
<feature type="compositionally biased region" description="Low complexity" evidence="1">
    <location>
        <begin position="210"/>
        <end position="225"/>
    </location>
</feature>
<keyword evidence="3" id="KW-1185">Reference proteome</keyword>
<feature type="compositionally biased region" description="Basic and acidic residues" evidence="1">
    <location>
        <begin position="314"/>
        <end position="323"/>
    </location>
</feature>
<name>A0AAD7N7R4_9AGAR</name>
<organism evidence="2 3">
    <name type="scientific">Mycena maculata</name>
    <dbReference type="NCBI Taxonomy" id="230809"/>
    <lineage>
        <taxon>Eukaryota</taxon>
        <taxon>Fungi</taxon>
        <taxon>Dikarya</taxon>
        <taxon>Basidiomycota</taxon>
        <taxon>Agaricomycotina</taxon>
        <taxon>Agaricomycetes</taxon>
        <taxon>Agaricomycetidae</taxon>
        <taxon>Agaricales</taxon>
        <taxon>Marasmiineae</taxon>
        <taxon>Mycenaceae</taxon>
        <taxon>Mycena</taxon>
    </lineage>
</organism>
<comment type="caution">
    <text evidence="2">The sequence shown here is derived from an EMBL/GenBank/DDBJ whole genome shotgun (WGS) entry which is preliminary data.</text>
</comment>
<dbReference type="GO" id="GO:0000398">
    <property type="term" value="P:mRNA splicing, via spliceosome"/>
    <property type="evidence" value="ECO:0007669"/>
    <property type="project" value="TreeGrafter"/>
</dbReference>
<dbReference type="CDD" id="cd07380">
    <property type="entry name" value="MPP_CWF19_N"/>
    <property type="match status" value="1"/>
</dbReference>
<evidence type="ECO:0000313" key="3">
    <source>
        <dbReference type="Proteomes" id="UP001215280"/>
    </source>
</evidence>
<dbReference type="GO" id="GO:0071014">
    <property type="term" value="C:post-mRNA release spliceosomal complex"/>
    <property type="evidence" value="ECO:0007669"/>
    <property type="project" value="TreeGrafter"/>
</dbReference>
<dbReference type="AlphaFoldDB" id="A0AAD7N7R4"/>
<dbReference type="EMBL" id="JARJLG010000085">
    <property type="protein sequence ID" value="KAJ7749576.1"/>
    <property type="molecule type" value="Genomic_DNA"/>
</dbReference>
<dbReference type="Proteomes" id="UP001215280">
    <property type="component" value="Unassembled WGS sequence"/>
</dbReference>
<dbReference type="PANTHER" id="PTHR12072:SF4">
    <property type="entry name" value="CWF19-LIKE PROTEIN 1"/>
    <property type="match status" value="1"/>
</dbReference>
<proteinExistence type="predicted"/>
<reference evidence="2" key="1">
    <citation type="submission" date="2023-03" db="EMBL/GenBank/DDBJ databases">
        <title>Massive genome expansion in bonnet fungi (Mycena s.s.) driven by repeated elements and novel gene families across ecological guilds.</title>
        <authorList>
            <consortium name="Lawrence Berkeley National Laboratory"/>
            <person name="Harder C.B."/>
            <person name="Miyauchi S."/>
            <person name="Viragh M."/>
            <person name="Kuo A."/>
            <person name="Thoen E."/>
            <person name="Andreopoulos B."/>
            <person name="Lu D."/>
            <person name="Skrede I."/>
            <person name="Drula E."/>
            <person name="Henrissat B."/>
            <person name="Morin E."/>
            <person name="Kohler A."/>
            <person name="Barry K."/>
            <person name="LaButti K."/>
            <person name="Morin E."/>
            <person name="Salamov A."/>
            <person name="Lipzen A."/>
            <person name="Mereny Z."/>
            <person name="Hegedus B."/>
            <person name="Baldrian P."/>
            <person name="Stursova M."/>
            <person name="Weitz H."/>
            <person name="Taylor A."/>
            <person name="Grigoriev I.V."/>
            <person name="Nagy L.G."/>
            <person name="Martin F."/>
            <person name="Kauserud H."/>
        </authorList>
    </citation>
    <scope>NUCLEOTIDE SEQUENCE</scope>
    <source>
        <strain evidence="2">CBHHK188m</strain>
    </source>
</reference>
<dbReference type="InterPro" id="IPR040194">
    <property type="entry name" value="Cwf19-like"/>
</dbReference>
<accession>A0AAD7N7R4</accession>
<dbReference type="PANTHER" id="PTHR12072">
    <property type="entry name" value="CWF19, CELL CYCLE CONTROL PROTEIN"/>
    <property type="match status" value="1"/>
</dbReference>
<feature type="region of interest" description="Disordered" evidence="1">
    <location>
        <begin position="210"/>
        <end position="245"/>
    </location>
</feature>
<dbReference type="GO" id="GO:0061632">
    <property type="term" value="F:RNA lariat debranching enzyme activator activity"/>
    <property type="evidence" value="ECO:0007669"/>
    <property type="project" value="TreeGrafter"/>
</dbReference>
<evidence type="ECO:0000313" key="2">
    <source>
        <dbReference type="EMBL" id="KAJ7749576.1"/>
    </source>
</evidence>